<dbReference type="InterPro" id="IPR010499">
    <property type="entry name" value="AraC_E-bd"/>
</dbReference>
<dbReference type="EMBL" id="CP048286">
    <property type="protein sequence ID" value="QHW33019.1"/>
    <property type="molecule type" value="Genomic_DNA"/>
</dbReference>
<keyword evidence="2" id="KW-0238">DNA-binding</keyword>
<dbReference type="SMART" id="SM00342">
    <property type="entry name" value="HTH_ARAC"/>
    <property type="match status" value="1"/>
</dbReference>
<dbReference type="PANTHER" id="PTHR47504:SF5">
    <property type="entry name" value="RIGHT ORIGIN-BINDING PROTEIN"/>
    <property type="match status" value="1"/>
</dbReference>
<keyword evidence="6" id="KW-1185">Reference proteome</keyword>
<protein>
    <submittedName>
        <fullName evidence="5">AraC family transcriptional regulator</fullName>
    </submittedName>
</protein>
<dbReference type="GO" id="GO:0003700">
    <property type="term" value="F:DNA-binding transcription factor activity"/>
    <property type="evidence" value="ECO:0007669"/>
    <property type="project" value="InterPro"/>
</dbReference>
<reference evidence="5 6" key="1">
    <citation type="submission" date="2020-02" db="EMBL/GenBank/DDBJ databases">
        <title>Paenibacillus sp. nov., isolated from rhizosphere soil of tomato.</title>
        <authorList>
            <person name="Weon H.-Y."/>
            <person name="Lee S.A."/>
        </authorList>
    </citation>
    <scope>NUCLEOTIDE SEQUENCE [LARGE SCALE GENOMIC DNA]</scope>
    <source>
        <strain evidence="5 6">14171R-81</strain>
    </source>
</reference>
<dbReference type="PROSITE" id="PS00041">
    <property type="entry name" value="HTH_ARAC_FAMILY_1"/>
    <property type="match status" value="1"/>
</dbReference>
<dbReference type="InterPro" id="IPR050959">
    <property type="entry name" value="MarA-like"/>
</dbReference>
<evidence type="ECO:0000313" key="5">
    <source>
        <dbReference type="EMBL" id="QHW33019.1"/>
    </source>
</evidence>
<keyword evidence="3" id="KW-0804">Transcription</keyword>
<dbReference type="PROSITE" id="PS01124">
    <property type="entry name" value="HTH_ARAC_FAMILY_2"/>
    <property type="match status" value="1"/>
</dbReference>
<dbReference type="SUPFAM" id="SSF46689">
    <property type="entry name" value="Homeodomain-like"/>
    <property type="match status" value="2"/>
</dbReference>
<dbReference type="GO" id="GO:0043565">
    <property type="term" value="F:sequence-specific DNA binding"/>
    <property type="evidence" value="ECO:0007669"/>
    <property type="project" value="InterPro"/>
</dbReference>
<dbReference type="InterPro" id="IPR029442">
    <property type="entry name" value="GyrI-like"/>
</dbReference>
<accession>A0A6C0P3G1</accession>
<dbReference type="KEGG" id="prz:GZH47_20940"/>
<keyword evidence="1" id="KW-0805">Transcription regulation</keyword>
<evidence type="ECO:0000256" key="1">
    <source>
        <dbReference type="ARBA" id="ARBA00023015"/>
    </source>
</evidence>
<dbReference type="PANTHER" id="PTHR47504">
    <property type="entry name" value="RIGHT ORIGIN-BINDING PROTEIN"/>
    <property type="match status" value="1"/>
</dbReference>
<name>A0A6C0P3G1_9BACL</name>
<dbReference type="Gene3D" id="1.10.10.60">
    <property type="entry name" value="Homeodomain-like"/>
    <property type="match status" value="2"/>
</dbReference>
<gene>
    <name evidence="5" type="ORF">GZH47_20940</name>
</gene>
<dbReference type="SMART" id="SM00871">
    <property type="entry name" value="AraC_E_bind"/>
    <property type="match status" value="1"/>
</dbReference>
<dbReference type="Proteomes" id="UP000479114">
    <property type="component" value="Chromosome"/>
</dbReference>
<dbReference type="InterPro" id="IPR009057">
    <property type="entry name" value="Homeodomain-like_sf"/>
</dbReference>
<evidence type="ECO:0000256" key="2">
    <source>
        <dbReference type="ARBA" id="ARBA00023125"/>
    </source>
</evidence>
<dbReference type="Pfam" id="PF06445">
    <property type="entry name" value="GyrI-like"/>
    <property type="match status" value="1"/>
</dbReference>
<dbReference type="SUPFAM" id="SSF55136">
    <property type="entry name" value="Probable bacterial effector-binding domain"/>
    <property type="match status" value="1"/>
</dbReference>
<dbReference type="InterPro" id="IPR011256">
    <property type="entry name" value="Reg_factor_effector_dom_sf"/>
</dbReference>
<sequence length="291" mass="33179">MNALEHLNGALDYIEQHLEQELDDREIAKHAYCSVFHFKRMFSFLAGITLQEYIRRRRLTRAALELQNSTVKVIDIAMKYGYYSPDAFTRAFLSLHGITPTEARTAKRSLTAYPPMSFRLTIGGSEPMKIRIEHKEAFQVIGVSNRVTPIESGEHPGVEQVWQALDHDTYAELKSLNDAAPYGTLHVNVGEGVRAKDDYDYYLAVASNQPCPVRFVPFTIPATTWAVFEMTVPWEKEKWHRIYGEWFPSSGYEQIAGPTFQVGPDITIGLDRQVDSGEHDIELWLPVAKVR</sequence>
<dbReference type="Gene3D" id="3.20.80.10">
    <property type="entry name" value="Regulatory factor, effector binding domain"/>
    <property type="match status" value="1"/>
</dbReference>
<dbReference type="RefSeq" id="WP_162642919.1">
    <property type="nucleotide sequence ID" value="NZ_CP048286.1"/>
</dbReference>
<evidence type="ECO:0000256" key="3">
    <source>
        <dbReference type="ARBA" id="ARBA00023163"/>
    </source>
</evidence>
<dbReference type="Pfam" id="PF12833">
    <property type="entry name" value="HTH_18"/>
    <property type="match status" value="1"/>
</dbReference>
<evidence type="ECO:0000313" key="6">
    <source>
        <dbReference type="Proteomes" id="UP000479114"/>
    </source>
</evidence>
<organism evidence="5 6">
    <name type="scientific">Paenibacillus rhizovicinus</name>
    <dbReference type="NCBI Taxonomy" id="2704463"/>
    <lineage>
        <taxon>Bacteria</taxon>
        <taxon>Bacillati</taxon>
        <taxon>Bacillota</taxon>
        <taxon>Bacilli</taxon>
        <taxon>Bacillales</taxon>
        <taxon>Paenibacillaceae</taxon>
        <taxon>Paenibacillus</taxon>
    </lineage>
</organism>
<dbReference type="InterPro" id="IPR018060">
    <property type="entry name" value="HTH_AraC"/>
</dbReference>
<feature type="domain" description="HTH araC/xylS-type" evidence="4">
    <location>
        <begin position="8"/>
        <end position="106"/>
    </location>
</feature>
<evidence type="ECO:0000259" key="4">
    <source>
        <dbReference type="PROSITE" id="PS01124"/>
    </source>
</evidence>
<dbReference type="AlphaFoldDB" id="A0A6C0P3G1"/>
<proteinExistence type="predicted"/>
<dbReference type="InterPro" id="IPR018062">
    <property type="entry name" value="HTH_AraC-typ_CS"/>
</dbReference>